<dbReference type="Pfam" id="PF17164">
    <property type="entry name" value="DUF5122"/>
    <property type="match status" value="1"/>
</dbReference>
<proteinExistence type="predicted"/>
<dbReference type="EMBL" id="ASPP01017796">
    <property type="protein sequence ID" value="ETO16816.1"/>
    <property type="molecule type" value="Genomic_DNA"/>
</dbReference>
<gene>
    <name evidence="1" type="ORF">RFI_20523</name>
</gene>
<dbReference type="PANTHER" id="PTHR42754:SF1">
    <property type="entry name" value="LIPOPROTEIN"/>
    <property type="match status" value="1"/>
</dbReference>
<dbReference type="PANTHER" id="PTHR42754">
    <property type="entry name" value="ENDOGLUCANASE"/>
    <property type="match status" value="1"/>
</dbReference>
<evidence type="ECO:0000313" key="2">
    <source>
        <dbReference type="Proteomes" id="UP000023152"/>
    </source>
</evidence>
<dbReference type="Proteomes" id="UP000023152">
    <property type="component" value="Unassembled WGS sequence"/>
</dbReference>
<comment type="caution">
    <text evidence="1">The sequence shown here is derived from an EMBL/GenBank/DDBJ whole genome shotgun (WGS) entry which is preliminary data.</text>
</comment>
<dbReference type="AlphaFoldDB" id="X6MT38"/>
<keyword evidence="2" id="KW-1185">Reference proteome</keyword>
<protein>
    <submittedName>
        <fullName evidence="1">Uncharacterized protein</fullName>
    </submittedName>
</protein>
<name>X6MT38_RETFI</name>
<organism evidence="1 2">
    <name type="scientific">Reticulomyxa filosa</name>
    <dbReference type="NCBI Taxonomy" id="46433"/>
    <lineage>
        <taxon>Eukaryota</taxon>
        <taxon>Sar</taxon>
        <taxon>Rhizaria</taxon>
        <taxon>Retaria</taxon>
        <taxon>Foraminifera</taxon>
        <taxon>Monothalamids</taxon>
        <taxon>Reticulomyxidae</taxon>
        <taxon>Reticulomyxa</taxon>
    </lineage>
</organism>
<accession>X6MT38</accession>
<sequence length="171" mass="17966">MINTRDGGFVVGYTGSYGAGGGDALLVKFTSNGELTWIRTLGKSGYDGGDSVIETNDGRLVITGWTDGCGPNLCLILAKFTSNGTLNWARIVLEANAFYGNYVIESSDGELMVTGTGSVGEIWGLLLAKFTSNGTFVWAKIGTDEAKFGQSVIECSDGGFVVTGSTEYDPI</sequence>
<dbReference type="InterPro" id="IPR013431">
    <property type="entry name" value="Delta_60_rpt"/>
</dbReference>
<evidence type="ECO:0000313" key="1">
    <source>
        <dbReference type="EMBL" id="ETO16816.1"/>
    </source>
</evidence>
<reference evidence="1 2" key="1">
    <citation type="journal article" date="2013" name="Curr. Biol.">
        <title>The Genome of the Foraminiferan Reticulomyxa filosa.</title>
        <authorList>
            <person name="Glockner G."/>
            <person name="Hulsmann N."/>
            <person name="Schleicher M."/>
            <person name="Noegel A.A."/>
            <person name="Eichinger L."/>
            <person name="Gallinger C."/>
            <person name="Pawlowski J."/>
            <person name="Sierra R."/>
            <person name="Euteneuer U."/>
            <person name="Pillet L."/>
            <person name="Moustafa A."/>
            <person name="Platzer M."/>
            <person name="Groth M."/>
            <person name="Szafranski K."/>
            <person name="Schliwa M."/>
        </authorList>
    </citation>
    <scope>NUCLEOTIDE SEQUENCE [LARGE SCALE GENOMIC DNA]</scope>
</reference>